<dbReference type="STRING" id="180332.GCA_000797495_01136"/>
<protein>
    <submittedName>
        <fullName evidence="2">Uncharacterized protein</fullName>
    </submittedName>
</protein>
<evidence type="ECO:0000256" key="1">
    <source>
        <dbReference type="SAM" id="Phobius"/>
    </source>
</evidence>
<dbReference type="AlphaFoldDB" id="A0A4U8Q3W7"/>
<gene>
    <name evidence="2" type="ORF">DSM106044_03687</name>
</gene>
<feature type="transmembrane region" description="Helical" evidence="1">
    <location>
        <begin position="6"/>
        <end position="26"/>
    </location>
</feature>
<keyword evidence="3" id="KW-1185">Reference proteome</keyword>
<comment type="caution">
    <text evidence="2">The sequence shown here is derived from an EMBL/GenBank/DDBJ whole genome shotgun (WGS) entry which is preliminary data.</text>
</comment>
<sequence>MKEKAAVAAGILVIVILVIIGAVKIARIFPDKPNREAENRPEKFEKDMFPSGLNDRKNDYSLPDNDDIAIGCTVSEFKEKNSSVSATNDTTGEVLTGNVNIADMLFEAELHFDQQGSMDSAFYTAEYTDGAWECLIRYLAQKYGYAAADTEDGSTYRWLIRIAGGETFEMKSCLQDSSIILSLTKQTDTSGVWNYVIPDMNNTGYYSPAEQLQEFTEKYPECIGSDGRILITEKSAEKYNYCFEQFRTSQNIRFTNLNTPVLLDDFYLSDGNIINDYRNNGGNTVITLRNGEVENGMIRACNMVIDKIYMHDSESDFINALYNVKIYDSYFTDGGTNPEAHADGIQIAGYDSIDAYDIYLENVRIDMPHIPGYHVANACVMIQPDYGAVNGTELNRCILNGGGFTIYSFPKKNTIANVVMQNTIIGDGYRFGVYYKNSQQNMSEINTARSMEPLIGSISVEDNQFVFNLSNYNTQAYSVNGTIRYLKNGEESGEQEFSADIGGYIPFSDYGEKLDYGGKVVDYPRQPVNLTERIDMEEPDCDAVSVTFYSGGNYLGSYYIAKQGEVE</sequence>
<keyword evidence="1" id="KW-1133">Transmembrane helix</keyword>
<accession>A0A4U8Q3W7</accession>
<dbReference type="EMBL" id="QGQD01000069">
    <property type="protein sequence ID" value="TLC99484.1"/>
    <property type="molecule type" value="Genomic_DNA"/>
</dbReference>
<evidence type="ECO:0000313" key="3">
    <source>
        <dbReference type="Proteomes" id="UP000306509"/>
    </source>
</evidence>
<dbReference type="Proteomes" id="UP000306509">
    <property type="component" value="Unassembled WGS sequence"/>
</dbReference>
<evidence type="ECO:0000313" key="2">
    <source>
        <dbReference type="EMBL" id="TLC99484.1"/>
    </source>
</evidence>
<dbReference type="RefSeq" id="WP_138003308.1">
    <property type="nucleotide sequence ID" value="NZ_QGQD01000069.1"/>
</dbReference>
<organism evidence="2 3">
    <name type="scientific">Robinsoniella peoriensis</name>
    <dbReference type="NCBI Taxonomy" id="180332"/>
    <lineage>
        <taxon>Bacteria</taxon>
        <taxon>Bacillati</taxon>
        <taxon>Bacillota</taxon>
        <taxon>Clostridia</taxon>
        <taxon>Lachnospirales</taxon>
        <taxon>Lachnospiraceae</taxon>
        <taxon>Robinsoniella</taxon>
    </lineage>
</organism>
<keyword evidence="1" id="KW-0812">Transmembrane</keyword>
<reference evidence="2 3" key="1">
    <citation type="journal article" date="2019" name="Anaerobe">
        <title>Detection of Robinsoniella peoriensis in multiple bone samples of a trauma patient.</title>
        <authorList>
            <person name="Schrottner P."/>
            <person name="Hartwich K."/>
            <person name="Bunk B."/>
            <person name="Schober I."/>
            <person name="Helbig S."/>
            <person name="Rudolph W.W."/>
            <person name="Gunzer F."/>
        </authorList>
    </citation>
    <scope>NUCLEOTIDE SEQUENCE [LARGE SCALE GENOMIC DNA]</scope>
    <source>
        <strain evidence="2 3">DSM 106044</strain>
    </source>
</reference>
<proteinExistence type="predicted"/>
<name>A0A4U8Q3W7_9FIRM</name>
<keyword evidence="1" id="KW-0472">Membrane</keyword>